<evidence type="ECO:0000313" key="2">
    <source>
        <dbReference type="Proteomes" id="UP000266861"/>
    </source>
</evidence>
<gene>
    <name evidence="1" type="ORF">Glove_318g67</name>
</gene>
<name>A0A397HQ51_9GLOM</name>
<proteinExistence type="predicted"/>
<dbReference type="EMBL" id="PQFF01000290">
    <property type="protein sequence ID" value="RHZ65295.1"/>
    <property type="molecule type" value="Genomic_DNA"/>
</dbReference>
<evidence type="ECO:0000313" key="1">
    <source>
        <dbReference type="EMBL" id="RHZ65295.1"/>
    </source>
</evidence>
<protein>
    <submittedName>
        <fullName evidence="1">Uncharacterized protein</fullName>
    </submittedName>
</protein>
<keyword evidence="2" id="KW-1185">Reference proteome</keyword>
<comment type="caution">
    <text evidence="1">The sequence shown here is derived from an EMBL/GenBank/DDBJ whole genome shotgun (WGS) entry which is preliminary data.</text>
</comment>
<organism evidence="1 2">
    <name type="scientific">Diversispora epigaea</name>
    <dbReference type="NCBI Taxonomy" id="1348612"/>
    <lineage>
        <taxon>Eukaryota</taxon>
        <taxon>Fungi</taxon>
        <taxon>Fungi incertae sedis</taxon>
        <taxon>Mucoromycota</taxon>
        <taxon>Glomeromycotina</taxon>
        <taxon>Glomeromycetes</taxon>
        <taxon>Diversisporales</taxon>
        <taxon>Diversisporaceae</taxon>
        <taxon>Diversispora</taxon>
    </lineage>
</organism>
<sequence>MIRDDKGPIEGSIDIDRGVNITFTSNTIMRVEDGGRRGNKRRKHTSGQNSQVLDCPLFDVITPKSCREKGVSIELNQSLREMNIGNRSKKKIHKIYKNTEKEIILMNKVNIE</sequence>
<accession>A0A397HQ51</accession>
<reference evidence="1 2" key="1">
    <citation type="submission" date="2018-08" db="EMBL/GenBank/DDBJ databases">
        <title>Genome and evolution of the arbuscular mycorrhizal fungus Diversispora epigaea (formerly Glomus versiforme) and its bacterial endosymbionts.</title>
        <authorList>
            <person name="Sun X."/>
            <person name="Fei Z."/>
            <person name="Harrison M."/>
        </authorList>
    </citation>
    <scope>NUCLEOTIDE SEQUENCE [LARGE SCALE GENOMIC DNA]</scope>
    <source>
        <strain evidence="1 2">IT104</strain>
    </source>
</reference>
<dbReference type="Proteomes" id="UP000266861">
    <property type="component" value="Unassembled WGS sequence"/>
</dbReference>
<dbReference type="AlphaFoldDB" id="A0A397HQ51"/>